<dbReference type="AlphaFoldDB" id="A0ABD5S4A2"/>
<reference evidence="2 3" key="1">
    <citation type="journal article" date="2019" name="Int. J. Syst. Evol. Microbiol.">
        <title>The Global Catalogue of Microorganisms (GCM) 10K type strain sequencing project: providing services to taxonomists for standard genome sequencing and annotation.</title>
        <authorList>
            <consortium name="The Broad Institute Genomics Platform"/>
            <consortium name="The Broad Institute Genome Sequencing Center for Infectious Disease"/>
            <person name="Wu L."/>
            <person name="Ma J."/>
        </authorList>
    </citation>
    <scope>NUCLEOTIDE SEQUENCE [LARGE SCALE GENOMIC DNA]</scope>
    <source>
        <strain evidence="2 3">NBRC 111368</strain>
    </source>
</reference>
<accession>A0ABD5S4A2</accession>
<evidence type="ECO:0000313" key="2">
    <source>
        <dbReference type="EMBL" id="MFC6725863.1"/>
    </source>
</evidence>
<keyword evidence="3" id="KW-1185">Reference proteome</keyword>
<dbReference type="InterPro" id="IPR025187">
    <property type="entry name" value="DUF4112"/>
</dbReference>
<dbReference type="PANTHER" id="PTHR35519:SF2">
    <property type="entry name" value="PH DOMAIN PROTEIN"/>
    <property type="match status" value="1"/>
</dbReference>
<dbReference type="Pfam" id="PF13430">
    <property type="entry name" value="DUF4112"/>
    <property type="match status" value="1"/>
</dbReference>
<evidence type="ECO:0000313" key="3">
    <source>
        <dbReference type="Proteomes" id="UP001596328"/>
    </source>
</evidence>
<protein>
    <submittedName>
        <fullName evidence="2">DUF4112 domain-containing protein</fullName>
    </submittedName>
</protein>
<gene>
    <name evidence="2" type="ORF">ACFQE1_16120</name>
</gene>
<sequence length="155" mass="16427">MSQDRDLDDVPSLSDASTEAALERVRFVADLMDDAFEIPGTDVSVGLDPLLGIAPVSGDAVSGAISLYIVGEAARAGVPKGKLARMLFNVGVDVSVGSIPVLGTIFDAFWKANQWNASMMEDYLEGASVDDHYATEKDADPDAVSIDIDEESDDE</sequence>
<name>A0ABD5S4A2_9EURY</name>
<comment type="caution">
    <text evidence="2">The sequence shown here is derived from an EMBL/GenBank/DDBJ whole genome shotgun (WGS) entry which is preliminary data.</text>
</comment>
<feature type="region of interest" description="Disordered" evidence="1">
    <location>
        <begin position="136"/>
        <end position="155"/>
    </location>
</feature>
<dbReference type="EMBL" id="JBHSWU010000748">
    <property type="protein sequence ID" value="MFC6725863.1"/>
    <property type="molecule type" value="Genomic_DNA"/>
</dbReference>
<evidence type="ECO:0000256" key="1">
    <source>
        <dbReference type="SAM" id="MobiDB-lite"/>
    </source>
</evidence>
<organism evidence="2 3">
    <name type="scientific">Halobium palmae</name>
    <dbReference type="NCBI Taxonomy" id="1776492"/>
    <lineage>
        <taxon>Archaea</taxon>
        <taxon>Methanobacteriati</taxon>
        <taxon>Methanobacteriota</taxon>
        <taxon>Stenosarchaea group</taxon>
        <taxon>Halobacteria</taxon>
        <taxon>Halobacteriales</taxon>
        <taxon>Haloferacaceae</taxon>
        <taxon>Halobium</taxon>
    </lineage>
</organism>
<dbReference type="PANTHER" id="PTHR35519">
    <property type="entry name" value="MEMBRANE PROTEINS"/>
    <property type="match status" value="1"/>
</dbReference>
<dbReference type="Proteomes" id="UP001596328">
    <property type="component" value="Unassembled WGS sequence"/>
</dbReference>
<proteinExistence type="predicted"/>